<keyword evidence="2" id="KW-1185">Reference proteome</keyword>
<name>A0ACA9PR66_9GLOM</name>
<comment type="caution">
    <text evidence="1">The sequence shown here is derived from an EMBL/GenBank/DDBJ whole genome shotgun (WGS) entry which is preliminary data.</text>
</comment>
<evidence type="ECO:0000313" key="2">
    <source>
        <dbReference type="Proteomes" id="UP000789920"/>
    </source>
</evidence>
<protein>
    <submittedName>
        <fullName evidence="1">28142_t:CDS:1</fullName>
    </submittedName>
</protein>
<accession>A0ACA9PR66</accession>
<reference evidence="1" key="1">
    <citation type="submission" date="2021-06" db="EMBL/GenBank/DDBJ databases">
        <authorList>
            <person name="Kallberg Y."/>
            <person name="Tangrot J."/>
            <person name="Rosling A."/>
        </authorList>
    </citation>
    <scope>NUCLEOTIDE SEQUENCE</scope>
    <source>
        <strain evidence="1">MA461A</strain>
    </source>
</reference>
<dbReference type="EMBL" id="CAJVQC010023272">
    <property type="protein sequence ID" value="CAG8721579.1"/>
    <property type="molecule type" value="Genomic_DNA"/>
</dbReference>
<organism evidence="1 2">
    <name type="scientific">Racocetra persica</name>
    <dbReference type="NCBI Taxonomy" id="160502"/>
    <lineage>
        <taxon>Eukaryota</taxon>
        <taxon>Fungi</taxon>
        <taxon>Fungi incertae sedis</taxon>
        <taxon>Mucoromycota</taxon>
        <taxon>Glomeromycotina</taxon>
        <taxon>Glomeromycetes</taxon>
        <taxon>Diversisporales</taxon>
        <taxon>Gigasporaceae</taxon>
        <taxon>Racocetra</taxon>
    </lineage>
</organism>
<sequence length="688" mass="79594">MSTITTITTNENKDIRNEGKNIDDENNMIDVIVIKSYKINSELLNKYLAQLPRNNKLDNIRKMLLKNEYDSDDDLNMGSNCRFLHFSQDKAEINPSKESNFGLLDIVEKKDSKYFLYIIQKAEYDLTQLKFEKGFKFNKDNSQHEIVYECNHETTAECKRSLIFDVNLSAAFPEWISVSIKLSHENSNQMLKLHMANTRHSCERTIRGVISILNENIIVEKKFIEDVENVVNDTINDDKISKLYEISEKYGHFYARRLILGGTIIRNKEYTKNSGVFLKSEFMSSEKTNTKTTNVQGGVGIASILKPEFNVVNDNKDMDNNYNSKTNCLETIIGGTENFQDKDLWRKSLNDETKWKIIGYEGVYSLFELLDNELKKKVLNVMGHQILEAKIDDISFNTKKYEKDKKPYIYKELPKIKNISECNILASIMSKEYNVFSLHMDYMSGDKNRPVIVIHHIQGEKTLIPHNKVKEVKIKLGWIIVGPQTSFDFSTKYPQIFKSKKYKLLKDKVPIISNDDGMFGTCVLEATNITQVENSSDKETDAFPIEHDPSKLSLVTGNYLKRKETVCQVLAQWFVYDIKKKEPVTNEDVLKRLSFYSCVFDKTNSHQVKIKWKNGSNKKILYSTEEIKISNDSLILVNQIFNHDDCKDFQPLGFINIISDKIFYGSLNSENSKRPNVIVYLPIPLKLL</sequence>
<evidence type="ECO:0000313" key="1">
    <source>
        <dbReference type="EMBL" id="CAG8721579.1"/>
    </source>
</evidence>
<proteinExistence type="predicted"/>
<dbReference type="Proteomes" id="UP000789920">
    <property type="component" value="Unassembled WGS sequence"/>
</dbReference>
<gene>
    <name evidence="1" type="ORF">RPERSI_LOCUS11343</name>
</gene>